<protein>
    <recommendedName>
        <fullName evidence="3">DNA methylase adenine-specific domain-containing protein</fullName>
    </recommendedName>
</protein>
<organism evidence="1 2">
    <name type="scientific">SAR324 cluster bacterium</name>
    <dbReference type="NCBI Taxonomy" id="2024889"/>
    <lineage>
        <taxon>Bacteria</taxon>
        <taxon>Deltaproteobacteria</taxon>
        <taxon>SAR324 cluster</taxon>
    </lineage>
</organism>
<evidence type="ECO:0000313" key="2">
    <source>
        <dbReference type="Proteomes" id="UP000524246"/>
    </source>
</evidence>
<dbReference type="Proteomes" id="UP000524246">
    <property type="component" value="Unassembled WGS sequence"/>
</dbReference>
<comment type="caution">
    <text evidence="1">The sequence shown here is derived from an EMBL/GenBank/DDBJ whole genome shotgun (WGS) entry which is preliminary data.</text>
</comment>
<dbReference type="InterPro" id="IPR029063">
    <property type="entry name" value="SAM-dependent_MTases_sf"/>
</dbReference>
<dbReference type="AlphaFoldDB" id="A0A7X9IJ97"/>
<evidence type="ECO:0008006" key="3">
    <source>
        <dbReference type="Google" id="ProtNLM"/>
    </source>
</evidence>
<feature type="non-terminal residue" evidence="1">
    <location>
        <position position="1"/>
    </location>
</feature>
<dbReference type="Gene3D" id="3.40.50.150">
    <property type="entry name" value="Vaccinia Virus protein VP39"/>
    <property type="match status" value="1"/>
</dbReference>
<dbReference type="SUPFAM" id="SSF53335">
    <property type="entry name" value="S-adenosyl-L-methionine-dependent methyltransferases"/>
    <property type="match status" value="1"/>
</dbReference>
<evidence type="ECO:0000313" key="1">
    <source>
        <dbReference type="EMBL" id="NMC61917.1"/>
    </source>
</evidence>
<dbReference type="EMBL" id="JAAZON010000080">
    <property type="protein sequence ID" value="NMC61917.1"/>
    <property type="molecule type" value="Genomic_DNA"/>
</dbReference>
<accession>A0A7X9IJ97</accession>
<sequence length="124" mass="13848">KEKSLISNTDERKHNGIYYTNYSIAKKIAEESISLFDNGIDFTKLAFLEPCVGIGIFALAYIDTVIERNIKLVSKLQAVINNMFYADIDKDAIKLLKIIIPIYAKAKYKVSVVIPESLQGGCGK</sequence>
<proteinExistence type="predicted"/>
<reference evidence="1 2" key="1">
    <citation type="journal article" date="2020" name="Biotechnol. Biofuels">
        <title>New insights from the biogas microbiome by comprehensive genome-resolved metagenomics of nearly 1600 species originating from multiple anaerobic digesters.</title>
        <authorList>
            <person name="Campanaro S."/>
            <person name="Treu L."/>
            <person name="Rodriguez-R L.M."/>
            <person name="Kovalovszki A."/>
            <person name="Ziels R.M."/>
            <person name="Maus I."/>
            <person name="Zhu X."/>
            <person name="Kougias P.G."/>
            <person name="Basile A."/>
            <person name="Luo G."/>
            <person name="Schluter A."/>
            <person name="Konstantinidis K.T."/>
            <person name="Angelidaki I."/>
        </authorList>
    </citation>
    <scope>NUCLEOTIDE SEQUENCE [LARGE SCALE GENOMIC DNA]</scope>
    <source>
        <strain evidence="1">AS27yjCOA_65</strain>
    </source>
</reference>
<gene>
    <name evidence="1" type="ORF">GYA55_01980</name>
</gene>
<name>A0A7X9IJ97_9DELT</name>